<reference evidence="3" key="1">
    <citation type="submission" date="2017-12" db="EMBL/GenBank/DDBJ databases">
        <title>Draft genome sequence of Telmatospirillum siberiense 26-4b1T, an acidotolerant peatland alphaproteobacterium potentially involved in sulfur cycling.</title>
        <authorList>
            <person name="Hausmann B."/>
            <person name="Pjevac P."/>
            <person name="Schreck K."/>
            <person name="Herbold C.W."/>
            <person name="Daims H."/>
            <person name="Wagner M."/>
            <person name="Pester M."/>
            <person name="Loy A."/>
        </authorList>
    </citation>
    <scope>NUCLEOTIDE SEQUENCE [LARGE SCALE GENOMIC DNA]</scope>
    <source>
        <strain evidence="3">26-4b1</strain>
    </source>
</reference>
<dbReference type="EMBL" id="PIUM01000051">
    <property type="protein sequence ID" value="PKU21569.1"/>
    <property type="molecule type" value="Genomic_DNA"/>
</dbReference>
<dbReference type="OrthoDB" id="7365354at2"/>
<evidence type="ECO:0008006" key="4">
    <source>
        <dbReference type="Google" id="ProtNLM"/>
    </source>
</evidence>
<evidence type="ECO:0000256" key="1">
    <source>
        <dbReference type="SAM" id="Phobius"/>
    </source>
</evidence>
<dbReference type="AlphaFoldDB" id="A0A2N3PMD6"/>
<organism evidence="2 3">
    <name type="scientific">Telmatospirillum siberiense</name>
    <dbReference type="NCBI Taxonomy" id="382514"/>
    <lineage>
        <taxon>Bacteria</taxon>
        <taxon>Pseudomonadati</taxon>
        <taxon>Pseudomonadota</taxon>
        <taxon>Alphaproteobacteria</taxon>
        <taxon>Rhodospirillales</taxon>
        <taxon>Rhodospirillaceae</taxon>
        <taxon>Telmatospirillum</taxon>
    </lineage>
</organism>
<evidence type="ECO:0000313" key="2">
    <source>
        <dbReference type="EMBL" id="PKU21569.1"/>
    </source>
</evidence>
<keyword evidence="1" id="KW-0812">Transmembrane</keyword>
<name>A0A2N3PMD6_9PROT</name>
<protein>
    <recommendedName>
        <fullName evidence="4">Type II secretion system protein GspI</fullName>
    </recommendedName>
</protein>
<keyword evidence="3" id="KW-1185">Reference proteome</keyword>
<keyword evidence="1" id="KW-0472">Membrane</keyword>
<accession>A0A2N3PMD6</accession>
<keyword evidence="1" id="KW-1133">Transmembrane helix</keyword>
<comment type="caution">
    <text evidence="2">The sequence shown here is derived from an EMBL/GenBank/DDBJ whole genome shotgun (WGS) entry which is preliminary data.</text>
</comment>
<dbReference type="Proteomes" id="UP000233293">
    <property type="component" value="Unassembled WGS sequence"/>
</dbReference>
<proteinExistence type="predicted"/>
<gene>
    <name evidence="2" type="ORF">CWS72_26010</name>
</gene>
<dbReference type="RefSeq" id="WP_101253581.1">
    <property type="nucleotide sequence ID" value="NZ_PIUM01000051.1"/>
</dbReference>
<sequence>MSRKRQAGFALVEAIVAAAIIAGALVAMFAVMIDGATRSRLAEDKRLGLLVAESRLAAVGAEIPVRVGSFAGVEGPFTWEVAINPYRMAVGRSDAGDVYQVSVAVRLRSRSTSLVELRSLRLASTY</sequence>
<feature type="transmembrane region" description="Helical" evidence="1">
    <location>
        <begin position="7"/>
        <end position="33"/>
    </location>
</feature>
<evidence type="ECO:0000313" key="3">
    <source>
        <dbReference type="Proteomes" id="UP000233293"/>
    </source>
</evidence>